<gene>
    <name evidence="2" type="primary">spoIIR</name>
    <name evidence="2" type="ORF">JKK62_05225</name>
</gene>
<dbReference type="Proteomes" id="UP000633365">
    <property type="component" value="Unassembled WGS sequence"/>
</dbReference>
<organism evidence="2 3">
    <name type="scientific">Ruminococcus difficilis</name>
    <dbReference type="NCBI Taxonomy" id="2763069"/>
    <lineage>
        <taxon>Bacteria</taxon>
        <taxon>Bacillati</taxon>
        <taxon>Bacillota</taxon>
        <taxon>Clostridia</taxon>
        <taxon>Eubacteriales</taxon>
        <taxon>Oscillospiraceae</taxon>
        <taxon>Ruminococcus</taxon>
    </lineage>
</organism>
<sequence length="196" mass="22639">MKKYIHLFVGSVIIAAMLLCLPFFNSCEELSEDVLRVHILANSDSAADQSLKLGVRDRVLRECSDYFNGCDDKDEAIRLTRSHLSEIEQVASHEIKRRGFDYPVTAQVGEMYFNTRCYDDFTMPAGRYDALRLTIGDGEGQNWWCVMYPSLCVGAACETEMEDHLDDGEYEVVTADKYDFRFKLVEYWEGFRSLFR</sequence>
<comment type="caution">
    <text evidence="2">The sequence shown here is derived from an EMBL/GenBank/DDBJ whole genome shotgun (WGS) entry which is preliminary data.</text>
</comment>
<proteinExistence type="predicted"/>
<accession>A0A934WRB7</accession>
<dbReference type="InterPro" id="IPR014202">
    <property type="entry name" value="Spore_II_R"/>
</dbReference>
<dbReference type="AlphaFoldDB" id="A0A934WRB7"/>
<reference evidence="2" key="1">
    <citation type="submission" date="2021-01" db="EMBL/GenBank/DDBJ databases">
        <title>Genome public.</title>
        <authorList>
            <person name="Liu C."/>
            <person name="Sun Q."/>
        </authorList>
    </citation>
    <scope>NUCLEOTIDE SEQUENCE</scope>
    <source>
        <strain evidence="2">M6</strain>
    </source>
</reference>
<dbReference type="Pfam" id="PF09551">
    <property type="entry name" value="Spore_II_R"/>
    <property type="match status" value="1"/>
</dbReference>
<feature type="transmembrane region" description="Helical" evidence="1">
    <location>
        <begin position="7"/>
        <end position="24"/>
    </location>
</feature>
<evidence type="ECO:0000313" key="3">
    <source>
        <dbReference type="Proteomes" id="UP000633365"/>
    </source>
</evidence>
<keyword evidence="1" id="KW-0472">Membrane</keyword>
<keyword evidence="1" id="KW-0812">Transmembrane</keyword>
<evidence type="ECO:0000313" key="2">
    <source>
        <dbReference type="EMBL" id="MBK6088057.1"/>
    </source>
</evidence>
<dbReference type="NCBIfam" id="TIGR02837">
    <property type="entry name" value="spore_II_R"/>
    <property type="match status" value="1"/>
</dbReference>
<evidence type="ECO:0000256" key="1">
    <source>
        <dbReference type="SAM" id="Phobius"/>
    </source>
</evidence>
<dbReference type="RefSeq" id="WP_186832938.1">
    <property type="nucleotide sequence ID" value="NZ_JAEQMG010000048.1"/>
</dbReference>
<name>A0A934WRB7_9FIRM</name>
<keyword evidence="1" id="KW-1133">Transmembrane helix</keyword>
<dbReference type="EMBL" id="JAEQMG010000048">
    <property type="protein sequence ID" value="MBK6088057.1"/>
    <property type="molecule type" value="Genomic_DNA"/>
</dbReference>
<keyword evidence="3" id="KW-1185">Reference proteome</keyword>
<protein>
    <submittedName>
        <fullName evidence="2">Stage II sporulation protein R</fullName>
    </submittedName>
</protein>